<dbReference type="GeneID" id="25989022"/>
<dbReference type="VEuPathDB" id="FungiDB:A1Q1_05510"/>
<dbReference type="KEGG" id="tasa:A1Q1_05510"/>
<proteinExistence type="predicted"/>
<dbReference type="RefSeq" id="XP_014177662.1">
    <property type="nucleotide sequence ID" value="XM_014322187.1"/>
</dbReference>
<organism evidence="2 3">
    <name type="scientific">Trichosporon asahii var. asahii (strain ATCC 90039 / CBS 2479 / JCM 2466 / KCTC 7840 / NBRC 103889/ NCYC 2677 / UAMH 7654)</name>
    <name type="common">Yeast</name>
    <dbReference type="NCBI Taxonomy" id="1186058"/>
    <lineage>
        <taxon>Eukaryota</taxon>
        <taxon>Fungi</taxon>
        <taxon>Dikarya</taxon>
        <taxon>Basidiomycota</taxon>
        <taxon>Agaricomycotina</taxon>
        <taxon>Tremellomycetes</taxon>
        <taxon>Trichosporonales</taxon>
        <taxon>Trichosporonaceae</taxon>
        <taxon>Trichosporon</taxon>
    </lineage>
</organism>
<dbReference type="Proteomes" id="UP000002748">
    <property type="component" value="Unassembled WGS sequence"/>
</dbReference>
<evidence type="ECO:0000313" key="3">
    <source>
        <dbReference type="Proteomes" id="UP000002748"/>
    </source>
</evidence>
<feature type="region of interest" description="Disordered" evidence="1">
    <location>
        <begin position="49"/>
        <end position="70"/>
    </location>
</feature>
<accession>J5Q8J4</accession>
<name>J5Q8J4_TRIAS</name>
<reference evidence="2 3" key="1">
    <citation type="journal article" date="2012" name="Eukaryot. Cell">
        <title>Draft genome sequence of CBS 2479, the standard type strain of Trichosporon asahii.</title>
        <authorList>
            <person name="Yang R.Y."/>
            <person name="Li H.T."/>
            <person name="Zhu H."/>
            <person name="Zhou G.P."/>
            <person name="Wang M."/>
            <person name="Wang L."/>
        </authorList>
    </citation>
    <scope>NUCLEOTIDE SEQUENCE [LARGE SCALE GENOMIC DNA]</scope>
    <source>
        <strain evidence="3">ATCC 90039 / CBS 2479 / JCM 2466 / KCTC 7840 / NCYC 2677 / UAMH 7654</strain>
    </source>
</reference>
<evidence type="ECO:0000256" key="1">
    <source>
        <dbReference type="SAM" id="MobiDB-lite"/>
    </source>
</evidence>
<sequence length="383" mass="42531">MLRTNTQTTRDLIRGLTGLSDKSFDFLLSADLEDHPLREFVSFATTGSDGRALDTGSPLISSGARPNDSDSGSLEYFIEELKNLNKEGFSTQGEEARRGSWRRMGQALEDLRKVTYECHMTADKVQLFDSANAIRTTDEIFFRLFNIDSSTTEDEYARIAKDWDRNWSSSVLAGAACLCRFALGAMLGWLNIPTTSSLPRSVVAQLAVVFQTTVSNQATLRHQWCSVPFCTSLLLEGKGILPFSLIGLGNWPLSRVQTEEDARAAEEAFVWACALGHSVSHGENCRHHPLRADAVQEQTGRGYGVTQILWDEFAQYFDPLRVGKQTHNQYTPYEQAQIAELHAKGSRHDPEEIATTFPEHTVLSMLSQINRAASLGGSQAEDT</sequence>
<protein>
    <submittedName>
        <fullName evidence="2">Uncharacterized protein</fullName>
    </submittedName>
</protein>
<evidence type="ECO:0000313" key="2">
    <source>
        <dbReference type="EMBL" id="EJT46028.1"/>
    </source>
</evidence>
<dbReference type="EMBL" id="ALBS01000310">
    <property type="protein sequence ID" value="EJT46028.1"/>
    <property type="molecule type" value="Genomic_DNA"/>
</dbReference>
<dbReference type="HOGENOM" id="CLU_721964_0_0_1"/>
<comment type="caution">
    <text evidence="2">The sequence shown here is derived from an EMBL/GenBank/DDBJ whole genome shotgun (WGS) entry which is preliminary data.</text>
</comment>
<dbReference type="AlphaFoldDB" id="J5Q8J4"/>
<gene>
    <name evidence="2" type="ORF">A1Q1_05510</name>
</gene>